<evidence type="ECO:0000313" key="2">
    <source>
        <dbReference type="Proteomes" id="UP000010077"/>
    </source>
</evidence>
<organism evidence="1 2">
    <name type="scientific">Candidatus Endolissoclinum faulkneri L2</name>
    <dbReference type="NCBI Taxonomy" id="1193729"/>
    <lineage>
        <taxon>Bacteria</taxon>
        <taxon>Pseudomonadati</taxon>
        <taxon>Pseudomonadota</taxon>
        <taxon>Alphaproteobacteria</taxon>
        <taxon>Rhodospirillales</taxon>
        <taxon>Rhodospirillaceae</taxon>
        <taxon>Candidatus Endolissoclinum</taxon>
    </lineage>
</organism>
<sequence length="56" mass="6649">MNNYSLLVNNIVNIIKYQINKRYLCSIKLTIALVKAQFDIVESHIKLYDVLSRHFH</sequence>
<dbReference type="HOGENOM" id="CLU_3005543_0_0_5"/>
<gene>
    <name evidence="1" type="ORF">A1OE_665</name>
</gene>
<dbReference type="AlphaFoldDB" id="K7Z4B2"/>
<dbReference type="EMBL" id="CP003539">
    <property type="protein sequence ID" value="AFX98853.1"/>
    <property type="molecule type" value="Genomic_DNA"/>
</dbReference>
<protein>
    <submittedName>
        <fullName evidence="1">Uncharacterized protein</fullName>
    </submittedName>
</protein>
<evidence type="ECO:0000313" key="1">
    <source>
        <dbReference type="EMBL" id="AFX98853.1"/>
    </source>
</evidence>
<accession>K7Z4B2</accession>
<proteinExistence type="predicted"/>
<name>K7Z4B2_9PROT</name>
<dbReference type="Proteomes" id="UP000010077">
    <property type="component" value="Chromosome"/>
</dbReference>
<dbReference type="KEGG" id="thal:A1OE_665"/>
<reference evidence="1 2" key="1">
    <citation type="journal article" date="2012" name="Proc. Natl. Acad. Sci. U.S.A.">
        <title>Genome streamlining and chemical defense in a coral reef symbiosis.</title>
        <authorList>
            <person name="Kwan J.C."/>
            <person name="Donia M.S."/>
            <person name="Han A.W."/>
            <person name="Hirose E."/>
            <person name="Haygood M.G."/>
            <person name="Schmidt E.W."/>
        </authorList>
    </citation>
    <scope>NUCLEOTIDE SEQUENCE [LARGE SCALE GENOMIC DNA]</scope>
    <source>
        <strain evidence="1 2">L2</strain>
    </source>
</reference>
<keyword evidence="2" id="KW-1185">Reference proteome</keyword>